<dbReference type="SMART" id="SM00506">
    <property type="entry name" value="A1pp"/>
    <property type="match status" value="1"/>
</dbReference>
<feature type="domain" description="Macro" evidence="2">
    <location>
        <begin position="9"/>
        <end position="201"/>
    </location>
</feature>
<proteinExistence type="predicted"/>
<dbReference type="OrthoDB" id="6133115at2759"/>
<name>A0A9W7FJW3_9STRA</name>
<dbReference type="PROSITE" id="PS51154">
    <property type="entry name" value="MACRO"/>
    <property type="match status" value="1"/>
</dbReference>
<accession>A0A9W7FJW3</accession>
<dbReference type="InterPro" id="IPR002589">
    <property type="entry name" value="Macro_dom"/>
</dbReference>
<reference evidence="4" key="1">
    <citation type="journal article" date="2023" name="Commun. Biol.">
        <title>Genome analysis of Parmales, the sister group of diatoms, reveals the evolutionary specialization of diatoms from phago-mixotrophs to photoautotrophs.</title>
        <authorList>
            <person name="Ban H."/>
            <person name="Sato S."/>
            <person name="Yoshikawa S."/>
            <person name="Yamada K."/>
            <person name="Nakamura Y."/>
            <person name="Ichinomiya M."/>
            <person name="Sato N."/>
            <person name="Blanc-Mathieu R."/>
            <person name="Endo H."/>
            <person name="Kuwata A."/>
            <person name="Ogata H."/>
        </authorList>
    </citation>
    <scope>NUCLEOTIDE SEQUENCE [LARGE SCALE GENOMIC DNA]</scope>
    <source>
        <strain evidence="4">NIES 3700</strain>
    </source>
</reference>
<dbReference type="PANTHER" id="PTHR11106:SF27">
    <property type="entry name" value="MACRO DOMAIN-CONTAINING PROTEIN"/>
    <property type="match status" value="1"/>
</dbReference>
<dbReference type="SUPFAM" id="SSF52949">
    <property type="entry name" value="Macro domain-like"/>
    <property type="match status" value="1"/>
</dbReference>
<evidence type="ECO:0000313" key="4">
    <source>
        <dbReference type="Proteomes" id="UP001165122"/>
    </source>
</evidence>
<comment type="caution">
    <text evidence="3">The sequence shown here is derived from an EMBL/GenBank/DDBJ whole genome shotgun (WGS) entry which is preliminary data.</text>
</comment>
<gene>
    <name evidence="3" type="ORF">TrLO_g9095</name>
</gene>
<dbReference type="Proteomes" id="UP001165122">
    <property type="component" value="Unassembled WGS sequence"/>
</dbReference>
<protein>
    <recommendedName>
        <fullName evidence="2">Macro domain-containing protein</fullName>
    </recommendedName>
</protein>
<dbReference type="PANTHER" id="PTHR11106">
    <property type="entry name" value="GANGLIOSIDE INDUCED DIFFERENTIATION ASSOCIATED PROTEIN 2-RELATED"/>
    <property type="match status" value="1"/>
</dbReference>
<sequence length="253" mass="27289">MSILGVSPVHTEAIFGIDNASLIISAGSVAPFSGDAIVNAANRRCLGGGGVDGAVSDAGGEPLYQARLALPIKEGTKNTRVETGDAAITVGGELPASYCIHAVGPDYYDCEDDAEGDSLLYSAYEKGMQLAQQQTEPAIKTIAFSLLSAGIFRDKRSLKEVLRIAVKAVKANAWEGLKEVHLVAWKEVEQRILIKVCEEERGEEGGLGEKVEEEGEKKRKGEEKEAGVEREEKKVKKVEEGDEKREVDCLRLD</sequence>
<dbReference type="Pfam" id="PF01661">
    <property type="entry name" value="Macro"/>
    <property type="match status" value="1"/>
</dbReference>
<dbReference type="EMBL" id="BRXW01000201">
    <property type="protein sequence ID" value="GMI13867.1"/>
    <property type="molecule type" value="Genomic_DNA"/>
</dbReference>
<dbReference type="Gene3D" id="3.40.220.10">
    <property type="entry name" value="Leucine Aminopeptidase, subunit E, domain 1"/>
    <property type="match status" value="1"/>
</dbReference>
<keyword evidence="4" id="KW-1185">Reference proteome</keyword>
<evidence type="ECO:0000259" key="2">
    <source>
        <dbReference type="PROSITE" id="PS51154"/>
    </source>
</evidence>
<feature type="region of interest" description="Disordered" evidence="1">
    <location>
        <begin position="202"/>
        <end position="253"/>
    </location>
</feature>
<dbReference type="InterPro" id="IPR043472">
    <property type="entry name" value="Macro_dom-like"/>
</dbReference>
<organism evidence="3 4">
    <name type="scientific">Triparma laevis f. longispina</name>
    <dbReference type="NCBI Taxonomy" id="1714387"/>
    <lineage>
        <taxon>Eukaryota</taxon>
        <taxon>Sar</taxon>
        <taxon>Stramenopiles</taxon>
        <taxon>Ochrophyta</taxon>
        <taxon>Bolidophyceae</taxon>
        <taxon>Parmales</taxon>
        <taxon>Triparmaceae</taxon>
        <taxon>Triparma</taxon>
    </lineage>
</organism>
<dbReference type="AlphaFoldDB" id="A0A9W7FJW3"/>
<evidence type="ECO:0000313" key="3">
    <source>
        <dbReference type="EMBL" id="GMI13867.1"/>
    </source>
</evidence>
<evidence type="ECO:0000256" key="1">
    <source>
        <dbReference type="SAM" id="MobiDB-lite"/>
    </source>
</evidence>